<gene>
    <name evidence="2" type="ORF">MN202_14195</name>
</gene>
<evidence type="ECO:0000313" key="3">
    <source>
        <dbReference type="Proteomes" id="UP001375382"/>
    </source>
</evidence>
<reference evidence="2 3" key="1">
    <citation type="journal article" date="2023" name="Ecotoxicol. Environ. Saf.">
        <title>Mercury remediation potential of mercury-resistant strain Rheinheimera metallidurans sp. nov. isolated from a municipal waste dumping site.</title>
        <authorList>
            <person name="Yadav V."/>
            <person name="Manjhi A."/>
            <person name="Vadakedath N."/>
        </authorList>
    </citation>
    <scope>NUCLEOTIDE SEQUENCE [LARGE SCALE GENOMIC DNA]</scope>
    <source>
        <strain evidence="2 3">E-49</strain>
    </source>
</reference>
<dbReference type="SUPFAM" id="SSF53850">
    <property type="entry name" value="Periplasmic binding protein-like II"/>
    <property type="match status" value="1"/>
</dbReference>
<feature type="chain" id="PRO_5046827422" description="ABC-type phosphate/phosphonate transport system, substrate-binding protein" evidence="1">
    <location>
        <begin position="23"/>
        <end position="277"/>
    </location>
</feature>
<proteinExistence type="predicted"/>
<protein>
    <recommendedName>
        <fullName evidence="4">ABC-type phosphate/phosphonate transport system, substrate-binding protein</fullName>
    </recommendedName>
</protein>
<evidence type="ECO:0000256" key="1">
    <source>
        <dbReference type="SAM" id="SignalP"/>
    </source>
</evidence>
<dbReference type="Gene3D" id="3.40.190.10">
    <property type="entry name" value="Periplasmic binding protein-like II"/>
    <property type="match status" value="2"/>
</dbReference>
<keyword evidence="1" id="KW-0732">Signal</keyword>
<keyword evidence="3" id="KW-1185">Reference proteome</keyword>
<sequence>MMQPYLLCCYIVLLSSFNNINAEPVIIVDAVALLQAPTGNEAQILHQLLAAYPAQYSITDISRNRAREWVKTAENACIPWLKKTTTREQDFLFSLPYMVEDALQLVVPADSRWHSTLQTLQQHNPHISLLQILSLKPGPVIGIEINRSYGETLDQLLSQRQSSWSIYTRTTSSNETGSMLPMLQRGFIDATLEYRKVAQRTDSSLRFYSLLEAEPVNLVHFACSKGERGQRVVNLLNQVILSKSQQPDYQQLVLQGIKGANQQLALQIWLKALTTVP</sequence>
<feature type="signal peptide" evidence="1">
    <location>
        <begin position="1"/>
        <end position="22"/>
    </location>
</feature>
<dbReference type="Proteomes" id="UP001375382">
    <property type="component" value="Unassembled WGS sequence"/>
</dbReference>
<evidence type="ECO:0000313" key="2">
    <source>
        <dbReference type="EMBL" id="MEH8018388.1"/>
    </source>
</evidence>
<dbReference type="RefSeq" id="WP_335736794.1">
    <property type="nucleotide sequence ID" value="NZ_JALAAR010000012.1"/>
</dbReference>
<evidence type="ECO:0008006" key="4">
    <source>
        <dbReference type="Google" id="ProtNLM"/>
    </source>
</evidence>
<organism evidence="2 3">
    <name type="scientific">Rheinheimera muenzenbergensis</name>
    <dbReference type="NCBI Taxonomy" id="1193628"/>
    <lineage>
        <taxon>Bacteria</taxon>
        <taxon>Pseudomonadati</taxon>
        <taxon>Pseudomonadota</taxon>
        <taxon>Gammaproteobacteria</taxon>
        <taxon>Chromatiales</taxon>
        <taxon>Chromatiaceae</taxon>
        <taxon>Rheinheimera</taxon>
    </lineage>
</organism>
<comment type="caution">
    <text evidence="2">The sequence shown here is derived from an EMBL/GenBank/DDBJ whole genome shotgun (WGS) entry which is preliminary data.</text>
</comment>
<name>A0ABU8C953_9GAMM</name>
<accession>A0ABU8C953</accession>
<dbReference type="EMBL" id="JALAAR010000012">
    <property type="protein sequence ID" value="MEH8018388.1"/>
    <property type="molecule type" value="Genomic_DNA"/>
</dbReference>